<evidence type="ECO:0000256" key="3">
    <source>
        <dbReference type="ARBA" id="ARBA00023163"/>
    </source>
</evidence>
<keyword evidence="2" id="KW-0238">DNA-binding</keyword>
<dbReference type="PANTHER" id="PTHR30154:SF46">
    <property type="entry name" value="TRANSCRIPTIONAL REGULATORY PROTEIN"/>
    <property type="match status" value="1"/>
</dbReference>
<evidence type="ECO:0000313" key="6">
    <source>
        <dbReference type="Proteomes" id="UP000243904"/>
    </source>
</evidence>
<dbReference type="Pfam" id="PF13412">
    <property type="entry name" value="HTH_24"/>
    <property type="match status" value="1"/>
</dbReference>
<organism evidence="5 6">
    <name type="scientific">Bradyrhizobium canariense</name>
    <dbReference type="NCBI Taxonomy" id="255045"/>
    <lineage>
        <taxon>Bacteria</taxon>
        <taxon>Pseudomonadati</taxon>
        <taxon>Pseudomonadota</taxon>
        <taxon>Alphaproteobacteria</taxon>
        <taxon>Hyphomicrobiales</taxon>
        <taxon>Nitrobacteraceae</taxon>
        <taxon>Bradyrhizobium</taxon>
    </lineage>
</organism>
<dbReference type="Gene3D" id="3.30.70.920">
    <property type="match status" value="1"/>
</dbReference>
<dbReference type="AlphaFoldDB" id="A0A1H1X6L8"/>
<dbReference type="InterPro" id="IPR019888">
    <property type="entry name" value="Tscrpt_reg_AsnC-like"/>
</dbReference>
<dbReference type="SMART" id="SM00344">
    <property type="entry name" value="HTH_ASNC"/>
    <property type="match status" value="1"/>
</dbReference>
<dbReference type="InterPro" id="IPR011008">
    <property type="entry name" value="Dimeric_a/b-barrel"/>
</dbReference>
<evidence type="ECO:0000256" key="1">
    <source>
        <dbReference type="ARBA" id="ARBA00023015"/>
    </source>
</evidence>
<dbReference type="PANTHER" id="PTHR30154">
    <property type="entry name" value="LEUCINE-RESPONSIVE REGULATORY PROTEIN"/>
    <property type="match status" value="1"/>
</dbReference>
<dbReference type="SUPFAM" id="SSF46785">
    <property type="entry name" value="Winged helix' DNA-binding domain"/>
    <property type="match status" value="1"/>
</dbReference>
<dbReference type="Pfam" id="PF01037">
    <property type="entry name" value="AsnC_trans_reg"/>
    <property type="match status" value="1"/>
</dbReference>
<evidence type="ECO:0000313" key="5">
    <source>
        <dbReference type="EMBL" id="SDT04995.1"/>
    </source>
</evidence>
<sequence>MTTEPDSIDRKIMHELVQDARISQVILSERVGLSPTACARRLQQLEKAGVIRGYSAEIDATELGFLMTVFVHITLDRQNEDALAAFEKEIKKCPDVVSCYLMSGNDDYLVQVQARDMEDYERIHKQHLSRMPGVARLHSSFAMRSVVKRSISPAALSG</sequence>
<feature type="domain" description="HTH asnC-type" evidence="4">
    <location>
        <begin position="5"/>
        <end position="66"/>
    </location>
</feature>
<name>A0A1H1X6L8_9BRAD</name>
<dbReference type="GO" id="GO:0043565">
    <property type="term" value="F:sequence-specific DNA binding"/>
    <property type="evidence" value="ECO:0007669"/>
    <property type="project" value="InterPro"/>
</dbReference>
<dbReference type="InterPro" id="IPR019887">
    <property type="entry name" value="Tscrpt_reg_AsnC/Lrp_C"/>
</dbReference>
<dbReference type="Proteomes" id="UP000243904">
    <property type="component" value="Chromosome I"/>
</dbReference>
<keyword evidence="3" id="KW-0804">Transcription</keyword>
<dbReference type="GO" id="GO:0005829">
    <property type="term" value="C:cytosol"/>
    <property type="evidence" value="ECO:0007669"/>
    <property type="project" value="TreeGrafter"/>
</dbReference>
<dbReference type="InterPro" id="IPR036388">
    <property type="entry name" value="WH-like_DNA-bd_sf"/>
</dbReference>
<dbReference type="PROSITE" id="PS50956">
    <property type="entry name" value="HTH_ASNC_2"/>
    <property type="match status" value="1"/>
</dbReference>
<dbReference type="RefSeq" id="WP_100384168.1">
    <property type="nucleotide sequence ID" value="NZ_LT629750.1"/>
</dbReference>
<proteinExistence type="predicted"/>
<gene>
    <name evidence="5" type="ORF">SAMN05444158_4185</name>
</gene>
<dbReference type="SUPFAM" id="SSF54909">
    <property type="entry name" value="Dimeric alpha+beta barrel"/>
    <property type="match status" value="1"/>
</dbReference>
<evidence type="ECO:0000256" key="2">
    <source>
        <dbReference type="ARBA" id="ARBA00023125"/>
    </source>
</evidence>
<reference evidence="6" key="1">
    <citation type="submission" date="2016-10" db="EMBL/GenBank/DDBJ databases">
        <authorList>
            <person name="Varghese N."/>
            <person name="Submissions S."/>
        </authorList>
    </citation>
    <scope>NUCLEOTIDE SEQUENCE [LARGE SCALE GENOMIC DNA]</scope>
    <source>
        <strain evidence="6">GAS369</strain>
    </source>
</reference>
<dbReference type="CDD" id="cd00090">
    <property type="entry name" value="HTH_ARSR"/>
    <property type="match status" value="1"/>
</dbReference>
<keyword evidence="1" id="KW-0805">Transcription regulation</keyword>
<keyword evidence="6" id="KW-1185">Reference proteome</keyword>
<dbReference type="GO" id="GO:0043200">
    <property type="term" value="P:response to amino acid"/>
    <property type="evidence" value="ECO:0007669"/>
    <property type="project" value="TreeGrafter"/>
</dbReference>
<dbReference type="Gene3D" id="1.10.10.10">
    <property type="entry name" value="Winged helix-like DNA-binding domain superfamily/Winged helix DNA-binding domain"/>
    <property type="match status" value="1"/>
</dbReference>
<dbReference type="InterPro" id="IPR000485">
    <property type="entry name" value="AsnC-type_HTH_dom"/>
</dbReference>
<dbReference type="InterPro" id="IPR036390">
    <property type="entry name" value="WH_DNA-bd_sf"/>
</dbReference>
<accession>A0A1H1X6L8</accession>
<dbReference type="GO" id="GO:0006355">
    <property type="term" value="P:regulation of DNA-templated transcription"/>
    <property type="evidence" value="ECO:0007669"/>
    <property type="project" value="UniProtKB-ARBA"/>
</dbReference>
<protein>
    <submittedName>
        <fullName evidence="5">Transcriptional regulator, AsnC family</fullName>
    </submittedName>
</protein>
<dbReference type="EMBL" id="LT629750">
    <property type="protein sequence ID" value="SDT04995.1"/>
    <property type="molecule type" value="Genomic_DNA"/>
</dbReference>
<dbReference type="InterPro" id="IPR011991">
    <property type="entry name" value="ArsR-like_HTH"/>
</dbReference>
<evidence type="ECO:0000259" key="4">
    <source>
        <dbReference type="PROSITE" id="PS50956"/>
    </source>
</evidence>
<dbReference type="PRINTS" id="PR00033">
    <property type="entry name" value="HTHASNC"/>
</dbReference>